<dbReference type="Proteomes" id="UP000262029">
    <property type="component" value="Chromosome"/>
</dbReference>
<proteinExistence type="inferred from homology"/>
<comment type="similarity">
    <text evidence="1">Belongs to the TrbE/VirB4 family.</text>
</comment>
<dbReference type="SUPFAM" id="SSF52540">
    <property type="entry name" value="P-loop containing nucleoside triphosphate hydrolases"/>
    <property type="match status" value="1"/>
</dbReference>
<name>A0AAD0SLR9_9BACT</name>
<sequence>MLLKWWKPLPKEQKIEDMLQIVGVLPNGDKDTLILKSGHLAVVYEILGKDYTGLDDNQIIQLHSIRNEAFKHLPSNVIATIHSKRIRETIEDSYAFSDVKVAKEINEKWNKKFQHSFKNRHYLVLTTTNSSMINELALLHSNKEDKGFRAKSILEETSRDIKNRLREYRAIRLQGDSLISFISSYLNGKEVHQKYSDIFGNLLGGCDLVFDREKNYHSFDGNKRIFSAWIGIKSYEDNTTQKMIDELMKFQFEFSLYCQFQNLTSEKALFILDDKHRTAQSWLRYSEDNEIEFNEIIQRIQNKEVSLAFTGFAIQVKAKSLIELEANIEEISTLVDFYGFRTIREKTNIEPLFWSLTAGLEHLMVRKRYLTSENISDLANFSTVGEGLERCSWGNNYVTQFLTSSNTIYRFCFHNSENDKALGHTLIFGASNSGKTTLINFLMSQALRFEKLRIISFDRLQGQKIFTLTHGGTYTTFSDDNGFLNPFSLPGTRENKTFLSSLISDMAELEENNHNIDTAIDLIYSRLTKESERNLDSGITAFAPMSDKEVALDKLLLPFTKKGKWGNYLNAKKDSLDFEASRITTFDMDTLISEPKLLGIILNYIFYRIKLLALPKDGEEPKPHLIFADELPNLLESDIFAKRVKETVLEHRKLDGVFIGASQTPQALTNHSIGKSILGSFANFIFYPDPLADRDTLSKDFQLNDNEINWIKNSGENRKILFKRNGGESVILNVDLITLEEHLKCFNSSNTEKIRLENLIKSNPNNWIKEFLK</sequence>
<evidence type="ECO:0000313" key="8">
    <source>
        <dbReference type="Proteomes" id="UP000290580"/>
    </source>
</evidence>
<gene>
    <name evidence="5" type="ORF">ASKIR_1312</name>
    <name evidence="6" type="ORF">CP959_06410</name>
</gene>
<evidence type="ECO:0000256" key="1">
    <source>
        <dbReference type="ARBA" id="ARBA00006512"/>
    </source>
</evidence>
<keyword evidence="3" id="KW-0067">ATP-binding</keyword>
<evidence type="ECO:0000313" key="7">
    <source>
        <dbReference type="Proteomes" id="UP000262029"/>
    </source>
</evidence>
<reference evidence="5 7" key="2">
    <citation type="submission" date="2018-08" db="EMBL/GenBank/DDBJ databases">
        <title>Complete genome of the Arcobacter skirrowii type strain LMG 6621.</title>
        <authorList>
            <person name="Miller W.G."/>
            <person name="Yee E."/>
            <person name="Bono J.L."/>
        </authorList>
    </citation>
    <scope>NUCLEOTIDE SEQUENCE [LARGE SCALE GENOMIC DNA]</scope>
    <source>
        <strain evidence="5 7">CCUG 10374</strain>
    </source>
</reference>
<feature type="domain" description="CagE TrbE VirB component of type IV transporter system central" evidence="4">
    <location>
        <begin position="164"/>
        <end position="359"/>
    </location>
</feature>
<dbReference type="PANTHER" id="PTHR30121:SF12">
    <property type="entry name" value="TYPE IV SECRETION SYSTEM PROTEIN CAGE"/>
    <property type="match status" value="1"/>
</dbReference>
<organism evidence="5 7">
    <name type="scientific">Aliarcobacter skirrowii CCUG 10374</name>
    <dbReference type="NCBI Taxonomy" id="1032239"/>
    <lineage>
        <taxon>Bacteria</taxon>
        <taxon>Pseudomonadati</taxon>
        <taxon>Campylobacterota</taxon>
        <taxon>Epsilonproteobacteria</taxon>
        <taxon>Campylobacterales</taxon>
        <taxon>Arcobacteraceae</taxon>
        <taxon>Aliarcobacter</taxon>
    </lineage>
</organism>
<dbReference type="PANTHER" id="PTHR30121">
    <property type="entry name" value="UNCHARACTERIZED PROTEIN YJGR-RELATED"/>
    <property type="match status" value="1"/>
</dbReference>
<dbReference type="Pfam" id="PF03135">
    <property type="entry name" value="CagE_TrbE_VirB"/>
    <property type="match status" value="1"/>
</dbReference>
<evidence type="ECO:0000256" key="3">
    <source>
        <dbReference type="ARBA" id="ARBA00022840"/>
    </source>
</evidence>
<protein>
    <submittedName>
        <fullName evidence="5">P-type type IV conjugative transfer system ATPase TrbE/VirB4</fullName>
    </submittedName>
</protein>
<dbReference type="EMBL" id="NXIC01000003">
    <property type="protein sequence ID" value="RXI25929.1"/>
    <property type="molecule type" value="Genomic_DNA"/>
</dbReference>
<keyword evidence="8" id="KW-1185">Reference proteome</keyword>
<evidence type="ECO:0000259" key="4">
    <source>
        <dbReference type="Pfam" id="PF03135"/>
    </source>
</evidence>
<dbReference type="InterPro" id="IPR018145">
    <property type="entry name" value="CagE_TrbE_VirB_cntrl_dom"/>
</dbReference>
<evidence type="ECO:0000256" key="2">
    <source>
        <dbReference type="ARBA" id="ARBA00022741"/>
    </source>
</evidence>
<dbReference type="Gene3D" id="3.40.50.300">
    <property type="entry name" value="P-loop containing nucleotide triphosphate hydrolases"/>
    <property type="match status" value="1"/>
</dbReference>
<dbReference type="RefSeq" id="WP_115588269.1">
    <property type="nucleotide sequence ID" value="NZ_CP032099.1"/>
</dbReference>
<keyword evidence="2" id="KW-0547">Nucleotide-binding</keyword>
<reference evidence="6 8" key="1">
    <citation type="submission" date="2017-09" db="EMBL/GenBank/DDBJ databases">
        <title>Genomics of the genus Arcobacter.</title>
        <authorList>
            <person name="Perez-Cataluna A."/>
            <person name="Figueras M.J."/>
            <person name="Salas-Masso N."/>
        </authorList>
    </citation>
    <scope>NUCLEOTIDE SEQUENCE [LARGE SCALE GENOMIC DNA]</scope>
    <source>
        <strain evidence="6 8">LMG 6621</strain>
    </source>
</reference>
<dbReference type="EMBL" id="CP032099">
    <property type="protein sequence ID" value="AXX85116.1"/>
    <property type="molecule type" value="Genomic_DNA"/>
</dbReference>
<evidence type="ECO:0000313" key="6">
    <source>
        <dbReference type="EMBL" id="RXI25929.1"/>
    </source>
</evidence>
<evidence type="ECO:0000313" key="5">
    <source>
        <dbReference type="EMBL" id="AXX85116.1"/>
    </source>
</evidence>
<accession>A0AAD0SLR9</accession>
<dbReference type="InterPro" id="IPR027417">
    <property type="entry name" value="P-loop_NTPase"/>
</dbReference>
<dbReference type="GO" id="GO:0005524">
    <property type="term" value="F:ATP binding"/>
    <property type="evidence" value="ECO:0007669"/>
    <property type="project" value="UniProtKB-KW"/>
</dbReference>
<dbReference type="InterPro" id="IPR051162">
    <property type="entry name" value="T4SS_component"/>
</dbReference>
<dbReference type="GeneID" id="61751063"/>
<dbReference type="AlphaFoldDB" id="A0AAD0SLR9"/>
<dbReference type="Proteomes" id="UP000290580">
    <property type="component" value="Unassembled WGS sequence"/>
</dbReference>